<dbReference type="Gene3D" id="2.60.120.200">
    <property type="match status" value="1"/>
</dbReference>
<comment type="caution">
    <text evidence="6">The sequence shown here is derived from an EMBL/GenBank/DDBJ whole genome shotgun (WGS) entry which is preliminary data.</text>
</comment>
<name>A0A5N6KN67_9ROSI</name>
<evidence type="ECO:0000256" key="3">
    <source>
        <dbReference type="ARBA" id="ARBA00023295"/>
    </source>
</evidence>
<dbReference type="FunFam" id="2.60.120.200:FF:000114">
    <property type="entry name" value="Probable endo-1,3(4)-beta-glucanase NFIA_089530"/>
    <property type="match status" value="1"/>
</dbReference>
<feature type="signal peptide" evidence="4">
    <location>
        <begin position="1"/>
        <end position="20"/>
    </location>
</feature>
<dbReference type="PANTHER" id="PTHR10963">
    <property type="entry name" value="GLYCOSYL HYDROLASE-RELATED"/>
    <property type="match status" value="1"/>
</dbReference>
<evidence type="ECO:0000256" key="2">
    <source>
        <dbReference type="ARBA" id="ARBA00022801"/>
    </source>
</evidence>
<keyword evidence="7" id="KW-1185">Reference proteome</keyword>
<reference evidence="6 7" key="1">
    <citation type="submission" date="2019-06" db="EMBL/GenBank/DDBJ databases">
        <title>A chromosomal-level reference genome of Carpinus fangiana (Coryloideae, Betulaceae).</title>
        <authorList>
            <person name="Yang X."/>
            <person name="Wang Z."/>
            <person name="Zhang L."/>
            <person name="Hao G."/>
            <person name="Liu J."/>
            <person name="Yang Y."/>
        </authorList>
    </citation>
    <scope>NUCLEOTIDE SEQUENCE [LARGE SCALE GENOMIC DNA]</scope>
    <source>
        <strain evidence="6">Cfa_2016G</strain>
        <tissue evidence="6">Leaf</tissue>
    </source>
</reference>
<sequence length="351" mass="37730">MSFSLSKLTGLAVLITPSLATYTLSDEYNSTNFFDKFNFWDTNVNADPTKGFVKYLPRDQAEQAGLISTTGTNAIMRVDNTSYPQDGRASVRVQSNTVYNQGLFLLDLDHMPHGCGTWPAFWMVGPDWPKHGELDIIENVHEASSDLVTLHTDNGCNLAKTGAFTGKPGNTNCAYQPGCGVDAANPNSYGINFNNNGGGVYATEWNSDALSIWFFPRDAIPADISAGAPTLAGWGPPMAQFYKSGCNIDQYFADMQIVFNIDFCGEWAGEANVWGASCSQKAATCEQWVSGTPSAFTAAYWSVRTLKVYTETADVAAHNSTAANPKLAAPNALFVEKPASGPAAEVSSSDP</sequence>
<evidence type="ECO:0000259" key="5">
    <source>
        <dbReference type="PROSITE" id="PS51762"/>
    </source>
</evidence>
<dbReference type="PANTHER" id="PTHR10963:SF24">
    <property type="entry name" value="GLYCOSIDASE C21B10.07-RELATED"/>
    <property type="match status" value="1"/>
</dbReference>
<accession>A0A5N6KN67</accession>
<protein>
    <recommendedName>
        <fullName evidence="5">GH16 domain-containing protein</fullName>
    </recommendedName>
</protein>
<comment type="similarity">
    <text evidence="1">Belongs to the glycosyl hydrolase 16 family.</text>
</comment>
<keyword evidence="2" id="KW-0378">Hydrolase</keyword>
<evidence type="ECO:0000256" key="1">
    <source>
        <dbReference type="ARBA" id="ARBA00006865"/>
    </source>
</evidence>
<organism evidence="6 7">
    <name type="scientific">Carpinus fangiana</name>
    <dbReference type="NCBI Taxonomy" id="176857"/>
    <lineage>
        <taxon>Eukaryota</taxon>
        <taxon>Viridiplantae</taxon>
        <taxon>Streptophyta</taxon>
        <taxon>Embryophyta</taxon>
        <taxon>Tracheophyta</taxon>
        <taxon>Spermatophyta</taxon>
        <taxon>Magnoliopsida</taxon>
        <taxon>eudicotyledons</taxon>
        <taxon>Gunneridae</taxon>
        <taxon>Pentapetalae</taxon>
        <taxon>rosids</taxon>
        <taxon>fabids</taxon>
        <taxon>Fagales</taxon>
        <taxon>Betulaceae</taxon>
        <taxon>Carpinus</taxon>
    </lineage>
</organism>
<dbReference type="PROSITE" id="PS51762">
    <property type="entry name" value="GH16_2"/>
    <property type="match status" value="1"/>
</dbReference>
<dbReference type="InterPro" id="IPR013320">
    <property type="entry name" value="ConA-like_dom_sf"/>
</dbReference>
<dbReference type="EMBL" id="VIBQ01000009">
    <property type="protein sequence ID" value="KAB8336654.1"/>
    <property type="molecule type" value="Genomic_DNA"/>
</dbReference>
<dbReference type="InterPro" id="IPR050546">
    <property type="entry name" value="Glycosyl_Hydrlase_16"/>
</dbReference>
<evidence type="ECO:0000256" key="4">
    <source>
        <dbReference type="SAM" id="SignalP"/>
    </source>
</evidence>
<feature type="chain" id="PRO_5024294330" description="GH16 domain-containing protein" evidence="4">
    <location>
        <begin position="21"/>
        <end position="351"/>
    </location>
</feature>
<dbReference type="Proteomes" id="UP000327013">
    <property type="component" value="Unassembled WGS sequence"/>
</dbReference>
<dbReference type="GO" id="GO:0009251">
    <property type="term" value="P:glucan catabolic process"/>
    <property type="evidence" value="ECO:0007669"/>
    <property type="project" value="TreeGrafter"/>
</dbReference>
<feature type="domain" description="GH16" evidence="5">
    <location>
        <begin position="9"/>
        <end position="272"/>
    </location>
</feature>
<keyword evidence="3" id="KW-0326">Glycosidase</keyword>
<dbReference type="CDD" id="cd02181">
    <property type="entry name" value="GH16_fungal_Lam16A_glucanase"/>
    <property type="match status" value="1"/>
</dbReference>
<evidence type="ECO:0000313" key="6">
    <source>
        <dbReference type="EMBL" id="KAB8336654.1"/>
    </source>
</evidence>
<keyword evidence="4" id="KW-0732">Signal</keyword>
<dbReference type="SUPFAM" id="SSF49899">
    <property type="entry name" value="Concanavalin A-like lectins/glucanases"/>
    <property type="match status" value="1"/>
</dbReference>
<evidence type="ECO:0000313" key="7">
    <source>
        <dbReference type="Proteomes" id="UP000327013"/>
    </source>
</evidence>
<dbReference type="AlphaFoldDB" id="A0A5N6KN67"/>
<dbReference type="GO" id="GO:0004553">
    <property type="term" value="F:hydrolase activity, hydrolyzing O-glycosyl compounds"/>
    <property type="evidence" value="ECO:0007669"/>
    <property type="project" value="InterPro"/>
</dbReference>
<proteinExistence type="inferred from homology"/>
<gene>
    <name evidence="6" type="ORF">FH972_020965</name>
</gene>
<dbReference type="InterPro" id="IPR000757">
    <property type="entry name" value="Beta-glucanase-like"/>
</dbReference>
<dbReference type="Pfam" id="PF26113">
    <property type="entry name" value="GH16_XgeA"/>
    <property type="match status" value="1"/>
</dbReference>
<dbReference type="OrthoDB" id="192832at2759"/>